<comment type="caution">
    <text evidence="2">The sequence shown here is derived from an EMBL/GenBank/DDBJ whole genome shotgun (WGS) entry which is preliminary data.</text>
</comment>
<name>A0AAP7IEM3_9STAP</name>
<sequence length="91" mass="10757">MLIDIPVKEDKVKTHKKTLTAETQVFVYINHFAADRENLIIHSNVKKEIRVQKVNNYIIVYLLIGIAFGLLEVYFVKNKQMNKWIYQALFC</sequence>
<evidence type="ECO:0000256" key="1">
    <source>
        <dbReference type="SAM" id="Phobius"/>
    </source>
</evidence>
<feature type="transmembrane region" description="Helical" evidence="1">
    <location>
        <begin position="58"/>
        <end position="76"/>
    </location>
</feature>
<dbReference type="EMBL" id="LNPX01000014">
    <property type="protein sequence ID" value="OEK58319.1"/>
    <property type="molecule type" value="Genomic_DNA"/>
</dbReference>
<accession>A0AAP7IEM3</accession>
<dbReference type="AlphaFoldDB" id="A0AAP7IEM3"/>
<organism evidence="2 3">
    <name type="scientific">Staphylococcus equorum</name>
    <dbReference type="NCBI Taxonomy" id="246432"/>
    <lineage>
        <taxon>Bacteria</taxon>
        <taxon>Bacillati</taxon>
        <taxon>Bacillota</taxon>
        <taxon>Bacilli</taxon>
        <taxon>Bacillales</taxon>
        <taxon>Staphylococcaceae</taxon>
        <taxon>Staphylococcus</taxon>
    </lineage>
</organism>
<dbReference type="RefSeq" id="WP_069854474.1">
    <property type="nucleotide sequence ID" value="NZ_JARGCI010000010.1"/>
</dbReference>
<protein>
    <submittedName>
        <fullName evidence="2">Uncharacterized protein</fullName>
    </submittedName>
</protein>
<keyword evidence="1" id="KW-1133">Transmembrane helix</keyword>
<keyword evidence="1" id="KW-0472">Membrane</keyword>
<gene>
    <name evidence="2" type="ORF">ASS94_04055</name>
</gene>
<keyword evidence="1" id="KW-0812">Transmembrane</keyword>
<evidence type="ECO:0000313" key="3">
    <source>
        <dbReference type="Proteomes" id="UP000095464"/>
    </source>
</evidence>
<dbReference type="Proteomes" id="UP000095464">
    <property type="component" value="Unassembled WGS sequence"/>
</dbReference>
<reference evidence="3" key="1">
    <citation type="submission" date="2015-11" db="EMBL/GenBank/DDBJ databases">
        <title>Genomic diversity of Staphylococcus saprophyticus strains from urinary tract infections, animal surfaces, and fermented foods.</title>
        <authorList>
            <person name="Wolfe B.E."/>
        </authorList>
    </citation>
    <scope>NUCLEOTIDE SEQUENCE [LARGE SCALE GENOMIC DNA]</scope>
    <source>
        <strain evidence="3">738_7</strain>
    </source>
</reference>
<evidence type="ECO:0000313" key="2">
    <source>
        <dbReference type="EMBL" id="OEK58319.1"/>
    </source>
</evidence>
<proteinExistence type="predicted"/>